<keyword evidence="1" id="KW-0732">Signal</keyword>
<keyword evidence="3" id="KW-1185">Reference proteome</keyword>
<evidence type="ECO:0000313" key="3">
    <source>
        <dbReference type="Proteomes" id="UP000193963"/>
    </source>
</evidence>
<dbReference type="OrthoDB" id="9810895at2"/>
<dbReference type="AlphaFoldDB" id="A0A1X6Z0Z2"/>
<gene>
    <name evidence="2" type="ORF">PSM7751_01659</name>
</gene>
<name>A0A1X6Z0Z2_9RHOB</name>
<evidence type="ECO:0000313" key="2">
    <source>
        <dbReference type="EMBL" id="SLN37517.1"/>
    </source>
</evidence>
<sequence>MRPLAPLLVLALFAGPAPAASPLAEVVCDSTPRLEARLEGAMNQRRQAMGLRDPEQVMEVWLAPGGAWTLVAAYATGRSCILAMGEAWQDGLARATAAERDPS</sequence>
<evidence type="ECO:0000256" key="1">
    <source>
        <dbReference type="SAM" id="SignalP"/>
    </source>
</evidence>
<feature type="signal peptide" evidence="1">
    <location>
        <begin position="1"/>
        <end position="19"/>
    </location>
</feature>
<feature type="chain" id="PRO_5012846734" evidence="1">
    <location>
        <begin position="20"/>
        <end position="103"/>
    </location>
</feature>
<dbReference type="Proteomes" id="UP000193963">
    <property type="component" value="Unassembled WGS sequence"/>
</dbReference>
<dbReference type="RefSeq" id="WP_085887539.1">
    <property type="nucleotide sequence ID" value="NZ_FWFN01000003.1"/>
</dbReference>
<reference evidence="2 3" key="1">
    <citation type="submission" date="2017-03" db="EMBL/GenBank/DDBJ databases">
        <authorList>
            <person name="Afonso C.L."/>
            <person name="Miller P.J."/>
            <person name="Scott M.A."/>
            <person name="Spackman E."/>
            <person name="Goraichik I."/>
            <person name="Dimitrov K.M."/>
            <person name="Suarez D.L."/>
            <person name="Swayne D.E."/>
        </authorList>
    </citation>
    <scope>NUCLEOTIDE SEQUENCE [LARGE SCALE GENOMIC DNA]</scope>
    <source>
        <strain evidence="2 3">CECT 7751</strain>
    </source>
</reference>
<dbReference type="EMBL" id="FWFN01000003">
    <property type="protein sequence ID" value="SLN37517.1"/>
    <property type="molecule type" value="Genomic_DNA"/>
</dbReference>
<protein>
    <submittedName>
        <fullName evidence="2">Uncharacterized protein</fullName>
    </submittedName>
</protein>
<accession>A0A1X6Z0Z2</accession>
<organism evidence="2 3">
    <name type="scientific">Pseudooceanicola marinus</name>
    <dbReference type="NCBI Taxonomy" id="396013"/>
    <lineage>
        <taxon>Bacteria</taxon>
        <taxon>Pseudomonadati</taxon>
        <taxon>Pseudomonadota</taxon>
        <taxon>Alphaproteobacteria</taxon>
        <taxon>Rhodobacterales</taxon>
        <taxon>Paracoccaceae</taxon>
        <taxon>Pseudooceanicola</taxon>
    </lineage>
</organism>
<proteinExistence type="predicted"/>